<accession>A0A917RZF0</accession>
<evidence type="ECO:0000256" key="1">
    <source>
        <dbReference type="SAM" id="MobiDB-lite"/>
    </source>
</evidence>
<evidence type="ECO:0000256" key="2">
    <source>
        <dbReference type="SAM" id="Phobius"/>
    </source>
</evidence>
<dbReference type="Proteomes" id="UP000638263">
    <property type="component" value="Unassembled WGS sequence"/>
</dbReference>
<feature type="region of interest" description="Disordered" evidence="1">
    <location>
        <begin position="141"/>
        <end position="259"/>
    </location>
</feature>
<protein>
    <submittedName>
        <fullName evidence="3">Uncharacterized protein</fullName>
    </submittedName>
</protein>
<keyword evidence="2" id="KW-1133">Transmembrane helix</keyword>
<feature type="transmembrane region" description="Helical" evidence="2">
    <location>
        <begin position="44"/>
        <end position="63"/>
    </location>
</feature>
<keyword evidence="2" id="KW-0812">Transmembrane</keyword>
<sequence length="259" mass="26406">MTQAADMLARASKALVTPVGEHRDALQEMRTEIQAAVADAGKEIVAAIGITVAIVAIAAVASAGLAAPAAAGGGAVVTAEIVATTAGIIKNAVSISRLLAIFGAVVVAGTASGAFTAIPDLTTNGINAALTAIAAMTVHTTADDGETGPSGDDSGKASDQAKTWSDIFKDGRTPKASELEKYAQEQGWTRSKTENGPIKYTDEDGVVRITIKKGSDRAPGSSDPHVEMRNPDGVRIDPDGNPVTRKSPGNHTPIEMDIP</sequence>
<comment type="caution">
    <text evidence="3">The sequence shown here is derived from an EMBL/GenBank/DDBJ whole genome shotgun (WGS) entry which is preliminary data.</text>
</comment>
<name>A0A917RZF0_9NOCA</name>
<dbReference type="RefSeq" id="WP_062997337.1">
    <property type="nucleotide sequence ID" value="NZ_BMMH01000045.1"/>
</dbReference>
<feature type="compositionally biased region" description="Basic and acidic residues" evidence="1">
    <location>
        <begin position="224"/>
        <end position="238"/>
    </location>
</feature>
<feature type="compositionally biased region" description="Basic and acidic residues" evidence="1">
    <location>
        <begin position="167"/>
        <end position="183"/>
    </location>
</feature>
<feature type="transmembrane region" description="Helical" evidence="2">
    <location>
        <begin position="98"/>
        <end position="118"/>
    </location>
</feature>
<organism evidence="3 4">
    <name type="scientific">Nocardia jinanensis</name>
    <dbReference type="NCBI Taxonomy" id="382504"/>
    <lineage>
        <taxon>Bacteria</taxon>
        <taxon>Bacillati</taxon>
        <taxon>Actinomycetota</taxon>
        <taxon>Actinomycetes</taxon>
        <taxon>Mycobacteriales</taxon>
        <taxon>Nocardiaceae</taxon>
        <taxon>Nocardia</taxon>
    </lineage>
</organism>
<proteinExistence type="predicted"/>
<keyword evidence="4" id="KW-1185">Reference proteome</keyword>
<feature type="transmembrane region" description="Helical" evidence="2">
    <location>
        <begin position="69"/>
        <end position="89"/>
    </location>
</feature>
<keyword evidence="2" id="KW-0472">Membrane</keyword>
<reference evidence="3" key="2">
    <citation type="submission" date="2020-09" db="EMBL/GenBank/DDBJ databases">
        <authorList>
            <person name="Sun Q."/>
            <person name="Zhou Y."/>
        </authorList>
    </citation>
    <scope>NUCLEOTIDE SEQUENCE</scope>
    <source>
        <strain evidence="3">CGMCC 4.3508</strain>
    </source>
</reference>
<evidence type="ECO:0000313" key="3">
    <source>
        <dbReference type="EMBL" id="GGL46729.1"/>
    </source>
</evidence>
<reference evidence="3" key="1">
    <citation type="journal article" date="2014" name="Int. J. Syst. Evol. Microbiol.">
        <title>Complete genome sequence of Corynebacterium casei LMG S-19264T (=DSM 44701T), isolated from a smear-ripened cheese.</title>
        <authorList>
            <consortium name="US DOE Joint Genome Institute (JGI-PGF)"/>
            <person name="Walter F."/>
            <person name="Albersmeier A."/>
            <person name="Kalinowski J."/>
            <person name="Ruckert C."/>
        </authorList>
    </citation>
    <scope>NUCLEOTIDE SEQUENCE</scope>
    <source>
        <strain evidence="3">CGMCC 4.3508</strain>
    </source>
</reference>
<dbReference type="AlphaFoldDB" id="A0A917RZF0"/>
<evidence type="ECO:0000313" key="4">
    <source>
        <dbReference type="Proteomes" id="UP000638263"/>
    </source>
</evidence>
<gene>
    <name evidence="3" type="ORF">GCM10011588_71990</name>
</gene>
<dbReference type="EMBL" id="BMMH01000045">
    <property type="protein sequence ID" value="GGL46729.1"/>
    <property type="molecule type" value="Genomic_DNA"/>
</dbReference>